<gene>
    <name evidence="1" type="ORF">HNP38_002746</name>
</gene>
<organism evidence="1 2">
    <name type="scientific">Chryseobacterium defluvii</name>
    <dbReference type="NCBI Taxonomy" id="160396"/>
    <lineage>
        <taxon>Bacteria</taxon>
        <taxon>Pseudomonadati</taxon>
        <taxon>Bacteroidota</taxon>
        <taxon>Flavobacteriia</taxon>
        <taxon>Flavobacteriales</taxon>
        <taxon>Weeksellaceae</taxon>
        <taxon>Chryseobacterium group</taxon>
        <taxon>Chryseobacterium</taxon>
    </lineage>
</organism>
<name>A0A840KIW6_9FLAO</name>
<evidence type="ECO:0000313" key="1">
    <source>
        <dbReference type="EMBL" id="MBB4807440.1"/>
    </source>
</evidence>
<protein>
    <submittedName>
        <fullName evidence="1">Uncharacterized protein</fullName>
    </submittedName>
</protein>
<dbReference type="AlphaFoldDB" id="A0A840KIW6"/>
<reference evidence="1 2" key="1">
    <citation type="submission" date="2020-08" db="EMBL/GenBank/DDBJ databases">
        <title>Functional genomics of gut bacteria from endangered species of beetles.</title>
        <authorList>
            <person name="Carlos-Shanley C."/>
        </authorList>
    </citation>
    <scope>NUCLEOTIDE SEQUENCE [LARGE SCALE GENOMIC DNA]</scope>
    <source>
        <strain evidence="1 2">S00151</strain>
    </source>
</reference>
<keyword evidence="2" id="KW-1185">Reference proteome</keyword>
<dbReference type="Proteomes" id="UP000592180">
    <property type="component" value="Unassembled WGS sequence"/>
</dbReference>
<dbReference type="EMBL" id="JACHLE010000004">
    <property type="protein sequence ID" value="MBB4807440.1"/>
    <property type="molecule type" value="Genomic_DNA"/>
</dbReference>
<accession>A0A840KIW6</accession>
<proteinExistence type="predicted"/>
<evidence type="ECO:0000313" key="2">
    <source>
        <dbReference type="Proteomes" id="UP000592180"/>
    </source>
</evidence>
<sequence length="113" mass="12975">MNSVELVKIFNRDVIEENLGLYKNLLETTTQAIDPVWKAIISMYIDFSREEKDAFLKFLRIVEINTLSHALGILDGSTYADGIDDEFLLTTENSNTKLNEDLQSLFLELVEKE</sequence>
<dbReference type="RefSeq" id="WP_184190356.1">
    <property type="nucleotide sequence ID" value="NZ_JACHLE010000004.1"/>
</dbReference>
<comment type="caution">
    <text evidence="1">The sequence shown here is derived from an EMBL/GenBank/DDBJ whole genome shotgun (WGS) entry which is preliminary data.</text>
</comment>